<keyword evidence="3" id="KW-1185">Reference proteome</keyword>
<dbReference type="EMBL" id="JAUEPS010000117">
    <property type="protein sequence ID" value="KAK0437110.1"/>
    <property type="molecule type" value="Genomic_DNA"/>
</dbReference>
<organism evidence="2 3">
    <name type="scientific">Armillaria tabescens</name>
    <name type="common">Ringless honey mushroom</name>
    <name type="synonym">Agaricus tabescens</name>
    <dbReference type="NCBI Taxonomy" id="1929756"/>
    <lineage>
        <taxon>Eukaryota</taxon>
        <taxon>Fungi</taxon>
        <taxon>Dikarya</taxon>
        <taxon>Basidiomycota</taxon>
        <taxon>Agaricomycotina</taxon>
        <taxon>Agaricomycetes</taxon>
        <taxon>Agaricomycetidae</taxon>
        <taxon>Agaricales</taxon>
        <taxon>Marasmiineae</taxon>
        <taxon>Physalacriaceae</taxon>
        <taxon>Desarmillaria</taxon>
    </lineage>
</organism>
<accession>A0AA39J6L9</accession>
<sequence>MEIRRGPCANGSVRGFFPSSFLASDTKNIRPPYEMEEDGPYVIPEQQPVPANGESFNGFENEDLGGGWGKTAASEDTTSGRSGRGGGEGDEFGCPGLWFAQQMRMKAGVALEPSTRLTDHRADADDEVAGGLRMTWIWLSYFAYAIEVGVFKRSPAFQLYDSILEGSSFRVRSSALRRWTSANLSKILASDLGSALSLALVNNALLGVHFGHWSREPWRVSDTGDLVKVVSGRGEPAGGGSVGVACVVLEIGFIAGIRLVAGEDVDFESVCPYDMESSHVIKLRINLITIDPS</sequence>
<reference evidence="2" key="1">
    <citation type="submission" date="2023-06" db="EMBL/GenBank/DDBJ databases">
        <authorList>
            <consortium name="Lawrence Berkeley National Laboratory"/>
            <person name="Ahrendt S."/>
            <person name="Sahu N."/>
            <person name="Indic B."/>
            <person name="Wong-Bajracharya J."/>
            <person name="Merenyi Z."/>
            <person name="Ke H.-M."/>
            <person name="Monk M."/>
            <person name="Kocsube S."/>
            <person name="Drula E."/>
            <person name="Lipzen A."/>
            <person name="Balint B."/>
            <person name="Henrissat B."/>
            <person name="Andreopoulos B."/>
            <person name="Martin F.M."/>
            <person name="Harder C.B."/>
            <person name="Rigling D."/>
            <person name="Ford K.L."/>
            <person name="Foster G.D."/>
            <person name="Pangilinan J."/>
            <person name="Papanicolaou A."/>
            <person name="Barry K."/>
            <person name="LaButti K."/>
            <person name="Viragh M."/>
            <person name="Koriabine M."/>
            <person name="Yan M."/>
            <person name="Riley R."/>
            <person name="Champramary S."/>
            <person name="Plett K.L."/>
            <person name="Tsai I.J."/>
            <person name="Slot J."/>
            <person name="Sipos G."/>
            <person name="Plett J."/>
            <person name="Nagy L.G."/>
            <person name="Grigoriev I.V."/>
        </authorList>
    </citation>
    <scope>NUCLEOTIDE SEQUENCE</scope>
    <source>
        <strain evidence="2">CCBAS 213</strain>
    </source>
</reference>
<comment type="caution">
    <text evidence="2">The sequence shown here is derived from an EMBL/GenBank/DDBJ whole genome shotgun (WGS) entry which is preliminary data.</text>
</comment>
<evidence type="ECO:0000313" key="2">
    <source>
        <dbReference type="EMBL" id="KAK0437110.1"/>
    </source>
</evidence>
<dbReference type="Proteomes" id="UP001175211">
    <property type="component" value="Unassembled WGS sequence"/>
</dbReference>
<gene>
    <name evidence="2" type="ORF">EV420DRAFT_1487288</name>
</gene>
<proteinExistence type="predicted"/>
<dbReference type="GeneID" id="85354049"/>
<evidence type="ECO:0000256" key="1">
    <source>
        <dbReference type="SAM" id="MobiDB-lite"/>
    </source>
</evidence>
<feature type="region of interest" description="Disordered" evidence="1">
    <location>
        <begin position="66"/>
        <end position="88"/>
    </location>
</feature>
<dbReference type="AlphaFoldDB" id="A0AA39J6L9"/>
<name>A0AA39J6L9_ARMTA</name>
<evidence type="ECO:0000313" key="3">
    <source>
        <dbReference type="Proteomes" id="UP001175211"/>
    </source>
</evidence>
<protein>
    <submittedName>
        <fullName evidence="2">Uncharacterized protein</fullName>
    </submittedName>
</protein>
<dbReference type="RefSeq" id="XP_060322476.1">
    <property type="nucleotide sequence ID" value="XM_060470501.1"/>
</dbReference>